<feature type="compositionally biased region" description="Low complexity" evidence="1">
    <location>
        <begin position="7"/>
        <end position="27"/>
    </location>
</feature>
<organism evidence="2 3">
    <name type="scientific">Armillaria tabescens</name>
    <name type="common">Ringless honey mushroom</name>
    <name type="synonym">Agaricus tabescens</name>
    <dbReference type="NCBI Taxonomy" id="1929756"/>
    <lineage>
        <taxon>Eukaryota</taxon>
        <taxon>Fungi</taxon>
        <taxon>Dikarya</taxon>
        <taxon>Basidiomycota</taxon>
        <taxon>Agaricomycotina</taxon>
        <taxon>Agaricomycetes</taxon>
        <taxon>Agaricomycetidae</taxon>
        <taxon>Agaricales</taxon>
        <taxon>Marasmiineae</taxon>
        <taxon>Physalacriaceae</taxon>
        <taxon>Desarmillaria</taxon>
    </lineage>
</organism>
<dbReference type="AlphaFoldDB" id="A0AA39IU15"/>
<accession>A0AA39IU15</accession>
<proteinExistence type="predicted"/>
<evidence type="ECO:0000313" key="2">
    <source>
        <dbReference type="EMBL" id="KAK0430448.1"/>
    </source>
</evidence>
<feature type="region of interest" description="Disordered" evidence="1">
    <location>
        <begin position="1"/>
        <end position="27"/>
    </location>
</feature>
<gene>
    <name evidence="2" type="ORF">EV420DRAFT_1657577</name>
</gene>
<dbReference type="GeneID" id="85362417"/>
<name>A0AA39IU15_ARMTA</name>
<dbReference type="EMBL" id="JAUEPS010000553">
    <property type="protein sequence ID" value="KAK0430448.1"/>
    <property type="molecule type" value="Genomic_DNA"/>
</dbReference>
<sequence length="59" mass="6387">MTDGVKSLQPQQSSGTTSSSSLSTLRPPYIQGVECGVDETSPLHYRNITDFITPQEITS</sequence>
<reference evidence="2" key="1">
    <citation type="submission" date="2023-06" db="EMBL/GenBank/DDBJ databases">
        <authorList>
            <consortium name="Lawrence Berkeley National Laboratory"/>
            <person name="Ahrendt S."/>
            <person name="Sahu N."/>
            <person name="Indic B."/>
            <person name="Wong-Bajracharya J."/>
            <person name="Merenyi Z."/>
            <person name="Ke H.-M."/>
            <person name="Monk M."/>
            <person name="Kocsube S."/>
            <person name="Drula E."/>
            <person name="Lipzen A."/>
            <person name="Balint B."/>
            <person name="Henrissat B."/>
            <person name="Andreopoulos B."/>
            <person name="Martin F.M."/>
            <person name="Harder C.B."/>
            <person name="Rigling D."/>
            <person name="Ford K.L."/>
            <person name="Foster G.D."/>
            <person name="Pangilinan J."/>
            <person name="Papanicolaou A."/>
            <person name="Barry K."/>
            <person name="LaButti K."/>
            <person name="Viragh M."/>
            <person name="Koriabine M."/>
            <person name="Yan M."/>
            <person name="Riley R."/>
            <person name="Champramary S."/>
            <person name="Plett K.L."/>
            <person name="Tsai I.J."/>
            <person name="Slot J."/>
            <person name="Sipos G."/>
            <person name="Plett J."/>
            <person name="Nagy L.G."/>
            <person name="Grigoriev I.V."/>
        </authorList>
    </citation>
    <scope>NUCLEOTIDE SEQUENCE</scope>
    <source>
        <strain evidence="2">CCBAS 213</strain>
    </source>
</reference>
<comment type="caution">
    <text evidence="2">The sequence shown here is derived from an EMBL/GenBank/DDBJ whole genome shotgun (WGS) entry which is preliminary data.</text>
</comment>
<protein>
    <submittedName>
        <fullName evidence="2">Uncharacterized protein</fullName>
    </submittedName>
</protein>
<evidence type="ECO:0000256" key="1">
    <source>
        <dbReference type="SAM" id="MobiDB-lite"/>
    </source>
</evidence>
<dbReference type="RefSeq" id="XP_060321274.1">
    <property type="nucleotide sequence ID" value="XM_060478869.1"/>
</dbReference>
<keyword evidence="3" id="KW-1185">Reference proteome</keyword>
<evidence type="ECO:0000313" key="3">
    <source>
        <dbReference type="Proteomes" id="UP001175211"/>
    </source>
</evidence>
<dbReference type="Proteomes" id="UP001175211">
    <property type="component" value="Unassembled WGS sequence"/>
</dbReference>